<feature type="domain" description="Antirepressor protein ant N-terminal" evidence="1">
    <location>
        <begin position="7"/>
        <end position="116"/>
    </location>
</feature>
<dbReference type="RefSeq" id="WP_115369703.1">
    <property type="nucleotide sequence ID" value="NZ_UGPZ01000003.1"/>
</dbReference>
<protein>
    <submittedName>
        <fullName evidence="2">P22_AR N-terminal domain</fullName>
    </submittedName>
</protein>
<dbReference type="Pfam" id="PF10547">
    <property type="entry name" value="P22_AR_N"/>
    <property type="match status" value="1"/>
</dbReference>
<evidence type="ECO:0000313" key="3">
    <source>
        <dbReference type="Proteomes" id="UP000254133"/>
    </source>
</evidence>
<dbReference type="Proteomes" id="UP000254133">
    <property type="component" value="Unassembled WGS sequence"/>
</dbReference>
<organism evidence="2 3">
    <name type="scientific">Moraxella bovis</name>
    <dbReference type="NCBI Taxonomy" id="476"/>
    <lineage>
        <taxon>Bacteria</taxon>
        <taxon>Pseudomonadati</taxon>
        <taxon>Pseudomonadota</taxon>
        <taxon>Gammaproteobacteria</taxon>
        <taxon>Moraxellales</taxon>
        <taxon>Moraxellaceae</taxon>
        <taxon>Moraxella</taxon>
    </lineage>
</organism>
<name>A0A378PYI4_MORBO</name>
<dbReference type="InterPro" id="IPR018875">
    <property type="entry name" value="Antirepressor_Ant_N"/>
</dbReference>
<dbReference type="PRINTS" id="PR01994">
    <property type="entry name" value="ANTIREPRESSR"/>
</dbReference>
<dbReference type="AlphaFoldDB" id="A0A378PYI4"/>
<evidence type="ECO:0000313" key="2">
    <source>
        <dbReference type="EMBL" id="STY93336.1"/>
    </source>
</evidence>
<accession>A0A378PYI4</accession>
<reference evidence="2 3" key="1">
    <citation type="submission" date="2018-06" db="EMBL/GenBank/DDBJ databases">
        <authorList>
            <consortium name="Pathogen Informatics"/>
            <person name="Doyle S."/>
        </authorList>
    </citation>
    <scope>NUCLEOTIDE SEQUENCE [LARGE SCALE GENOMIC DNA]</scope>
    <source>
        <strain evidence="2 3">NCTC9426</strain>
    </source>
</reference>
<sequence>MSNQVQAVKFYDDTLITLEKDGEHYVAVRPIVENMGLDWARQSTKLKNPKFNCCHMPTVAQDGKIREVLCMPIKKLNGWLFSINPEKVRSDIRHIVEQYQEECFAVLHDYWHKGVAVNERATTAPVCIAPQTLTELAPITPFKSHMSAADSQAVIKEMQQVYNALVPLIRQVADCYYDKQMAFSQIEATIEHYCGVKNSHWITLERLPTALTVLSIMKNEATAHKKMMHRLDDNARLALSYKTVNAIGYTGETFDDVEV</sequence>
<proteinExistence type="predicted"/>
<gene>
    <name evidence="2" type="ORF">NCTC9426_02059</name>
</gene>
<dbReference type="EMBL" id="UGPZ01000003">
    <property type="protein sequence ID" value="STY93336.1"/>
    <property type="molecule type" value="Genomic_DNA"/>
</dbReference>
<evidence type="ECO:0000259" key="1">
    <source>
        <dbReference type="Pfam" id="PF10547"/>
    </source>
</evidence>